<keyword evidence="4" id="KW-1185">Reference proteome</keyword>
<dbReference type="InterPro" id="IPR016047">
    <property type="entry name" value="M23ase_b-sheet_dom"/>
</dbReference>
<dbReference type="EMBL" id="CP093547">
    <property type="protein sequence ID" value="UNP31790.1"/>
    <property type="molecule type" value="Genomic_DNA"/>
</dbReference>
<dbReference type="PANTHER" id="PTHR21666">
    <property type="entry name" value="PEPTIDASE-RELATED"/>
    <property type="match status" value="1"/>
</dbReference>
<evidence type="ECO:0000313" key="4">
    <source>
        <dbReference type="Proteomes" id="UP000829194"/>
    </source>
</evidence>
<evidence type="ECO:0000259" key="2">
    <source>
        <dbReference type="Pfam" id="PF01551"/>
    </source>
</evidence>
<dbReference type="Pfam" id="PF01551">
    <property type="entry name" value="Peptidase_M23"/>
    <property type="match status" value="1"/>
</dbReference>
<dbReference type="Gene3D" id="2.70.70.10">
    <property type="entry name" value="Glucose Permease (Domain IIA)"/>
    <property type="match status" value="1"/>
</dbReference>
<dbReference type="InterPro" id="IPR011055">
    <property type="entry name" value="Dup_hybrid_motif"/>
</dbReference>
<dbReference type="SUPFAM" id="SSF51261">
    <property type="entry name" value="Duplicated hybrid motif"/>
    <property type="match status" value="1"/>
</dbReference>
<sequence>MPRPLASALHLLVLLSAAASARAAAPFDSFELSVPQPPAPVRVEGRSRLIYELHLSHFGDRELTPSTLRVVDADGGATLVSFSGEDLAARSRIIGRKSGDAGAIRPGEREVIYLEFEPRRTPTRLRHVLEFKAAGSDAPVAVEGAAIALAAAPKLQLGPPLRGGPWIAIYAPQWPRGHRRVFYALDGRARLPGRYAIDWVKLDDQGRTSRGDKDLIADSLGYGEPVLAVADATVAAARDGVAETARVSLNPKHDFDEAAGNYVVLALADGRYATYEHLRPGSVKLREGDKVRIGQTIGELGFTGDSTGPHLHFHLADGRKPLASEGVGYGFAGFRLLGHYPQLDRLGKQPWQALEAGIAGERRDELPASNAVVEFPR</sequence>
<proteinExistence type="predicted"/>
<name>A0ABY3XJI3_9GAMM</name>
<gene>
    <name evidence="3" type="ORF">MOV92_11300</name>
</gene>
<feature type="signal peptide" evidence="1">
    <location>
        <begin position="1"/>
        <end position="23"/>
    </location>
</feature>
<dbReference type="Proteomes" id="UP000829194">
    <property type="component" value="Chromosome"/>
</dbReference>
<dbReference type="RefSeq" id="WP_057942895.1">
    <property type="nucleotide sequence ID" value="NZ_CP011131.1"/>
</dbReference>
<evidence type="ECO:0000256" key="1">
    <source>
        <dbReference type="SAM" id="SignalP"/>
    </source>
</evidence>
<dbReference type="InterPro" id="IPR050570">
    <property type="entry name" value="Cell_wall_metabolism_enzyme"/>
</dbReference>
<keyword evidence="1" id="KW-0732">Signal</keyword>
<organism evidence="3 4">
    <name type="scientific">Lysobacter gummosus</name>
    <dbReference type="NCBI Taxonomy" id="262324"/>
    <lineage>
        <taxon>Bacteria</taxon>
        <taxon>Pseudomonadati</taxon>
        <taxon>Pseudomonadota</taxon>
        <taxon>Gammaproteobacteria</taxon>
        <taxon>Lysobacterales</taxon>
        <taxon>Lysobacteraceae</taxon>
        <taxon>Lysobacter</taxon>
    </lineage>
</organism>
<protein>
    <submittedName>
        <fullName evidence="3">M23 family metallopeptidase</fullName>
    </submittedName>
</protein>
<accession>A0ABY3XJI3</accession>
<dbReference type="CDD" id="cd12797">
    <property type="entry name" value="M23_peptidase"/>
    <property type="match status" value="1"/>
</dbReference>
<reference evidence="3 4" key="1">
    <citation type="submission" date="2022-03" db="EMBL/GenBank/DDBJ databases">
        <title>Complete genome sequence of Lysobacter capsici VKM B-2533 and Lysobacter gummosus 10.1.1, promising sources of lytic agents.</title>
        <authorList>
            <person name="Tarlachkov S.V."/>
            <person name="Kudryakova I.V."/>
            <person name="Afoshin A.S."/>
            <person name="Leontyevskaya E.A."/>
            <person name="Leontyevskaya N.V."/>
        </authorList>
    </citation>
    <scope>NUCLEOTIDE SEQUENCE [LARGE SCALE GENOMIC DNA]</scope>
    <source>
        <strain evidence="3 4">10.1.1</strain>
    </source>
</reference>
<feature type="chain" id="PRO_5046014340" evidence="1">
    <location>
        <begin position="24"/>
        <end position="377"/>
    </location>
</feature>
<feature type="domain" description="M23ase beta-sheet core" evidence="2">
    <location>
        <begin position="222"/>
        <end position="321"/>
    </location>
</feature>
<evidence type="ECO:0000313" key="3">
    <source>
        <dbReference type="EMBL" id="UNP31790.1"/>
    </source>
</evidence>
<dbReference type="PANTHER" id="PTHR21666:SF270">
    <property type="entry name" value="MUREIN HYDROLASE ACTIVATOR ENVC"/>
    <property type="match status" value="1"/>
</dbReference>